<evidence type="ECO:0000313" key="2">
    <source>
        <dbReference type="Proteomes" id="UP000828390"/>
    </source>
</evidence>
<protein>
    <submittedName>
        <fullName evidence="1">Uncharacterized protein</fullName>
    </submittedName>
</protein>
<name>A0A9D4ISK8_DREPO</name>
<reference evidence="1" key="2">
    <citation type="submission" date="2020-11" db="EMBL/GenBank/DDBJ databases">
        <authorList>
            <person name="McCartney M.A."/>
            <person name="Auch B."/>
            <person name="Kono T."/>
            <person name="Mallez S."/>
            <person name="Becker A."/>
            <person name="Gohl D.M."/>
            <person name="Silverstein K.A.T."/>
            <person name="Koren S."/>
            <person name="Bechman K.B."/>
            <person name="Herman A."/>
            <person name="Abrahante J.E."/>
            <person name="Garbe J."/>
        </authorList>
    </citation>
    <scope>NUCLEOTIDE SEQUENCE</scope>
    <source>
        <strain evidence="1">Duluth1</strain>
        <tissue evidence="1">Whole animal</tissue>
    </source>
</reference>
<gene>
    <name evidence="1" type="ORF">DPMN_161407</name>
</gene>
<comment type="caution">
    <text evidence="1">The sequence shown here is derived from an EMBL/GenBank/DDBJ whole genome shotgun (WGS) entry which is preliminary data.</text>
</comment>
<proteinExistence type="predicted"/>
<reference evidence="1" key="1">
    <citation type="journal article" date="2019" name="bioRxiv">
        <title>The Genome of the Zebra Mussel, Dreissena polymorpha: A Resource for Invasive Species Research.</title>
        <authorList>
            <person name="McCartney M.A."/>
            <person name="Auch B."/>
            <person name="Kono T."/>
            <person name="Mallez S."/>
            <person name="Zhang Y."/>
            <person name="Obille A."/>
            <person name="Becker A."/>
            <person name="Abrahante J.E."/>
            <person name="Garbe J."/>
            <person name="Badalamenti J.P."/>
            <person name="Herman A."/>
            <person name="Mangelson H."/>
            <person name="Liachko I."/>
            <person name="Sullivan S."/>
            <person name="Sone E.D."/>
            <person name="Koren S."/>
            <person name="Silverstein K.A.T."/>
            <person name="Beckman K.B."/>
            <person name="Gohl D.M."/>
        </authorList>
    </citation>
    <scope>NUCLEOTIDE SEQUENCE</scope>
    <source>
        <strain evidence="1">Duluth1</strain>
        <tissue evidence="1">Whole animal</tissue>
    </source>
</reference>
<dbReference type="AlphaFoldDB" id="A0A9D4ISK8"/>
<accession>A0A9D4ISK8</accession>
<evidence type="ECO:0000313" key="1">
    <source>
        <dbReference type="EMBL" id="KAH3783469.1"/>
    </source>
</evidence>
<dbReference type="EMBL" id="JAIWYP010000008">
    <property type="protein sequence ID" value="KAH3783469.1"/>
    <property type="molecule type" value="Genomic_DNA"/>
</dbReference>
<keyword evidence="2" id="KW-1185">Reference proteome</keyword>
<dbReference type="Proteomes" id="UP000828390">
    <property type="component" value="Unassembled WGS sequence"/>
</dbReference>
<organism evidence="1 2">
    <name type="scientific">Dreissena polymorpha</name>
    <name type="common">Zebra mussel</name>
    <name type="synonym">Mytilus polymorpha</name>
    <dbReference type="NCBI Taxonomy" id="45954"/>
    <lineage>
        <taxon>Eukaryota</taxon>
        <taxon>Metazoa</taxon>
        <taxon>Spiralia</taxon>
        <taxon>Lophotrochozoa</taxon>
        <taxon>Mollusca</taxon>
        <taxon>Bivalvia</taxon>
        <taxon>Autobranchia</taxon>
        <taxon>Heteroconchia</taxon>
        <taxon>Euheterodonta</taxon>
        <taxon>Imparidentia</taxon>
        <taxon>Neoheterodontei</taxon>
        <taxon>Myida</taxon>
        <taxon>Dreissenoidea</taxon>
        <taxon>Dreissenidae</taxon>
        <taxon>Dreissena</taxon>
    </lineage>
</organism>
<sequence length="168" mass="19754">MSSDMTNRYSFVECELQYKCVNSVYVYDMTSTYSVNYVSCMSMALTYSYSYSYSVYFLYINVKFNDQYSVILYDQYNYSVYVYDMTSTYSVNYSNSVNNSVNRYDENTQYYSYSYSVHCALCMSSDMTSTCNCLLYDQYNYSCHVAWSYSVHSRIICRLLQTGSGNLP</sequence>